<keyword evidence="1" id="KW-1003">Cell membrane</keyword>
<dbReference type="InterPro" id="IPR010664">
    <property type="entry name" value="LipoPS_assembly_LptC-rel"/>
</dbReference>
<evidence type="ECO:0000256" key="1">
    <source>
        <dbReference type="ARBA" id="ARBA00022475"/>
    </source>
</evidence>
<feature type="transmembrane region" description="Helical" evidence="6">
    <location>
        <begin position="7"/>
        <end position="26"/>
    </location>
</feature>
<dbReference type="InterPro" id="IPR026265">
    <property type="entry name" value="LptC"/>
</dbReference>
<dbReference type="PANTHER" id="PTHR37481">
    <property type="entry name" value="LIPOPOLYSACCHARIDE EXPORT SYSTEM PROTEIN LPTC"/>
    <property type="match status" value="1"/>
</dbReference>
<dbReference type="InterPro" id="IPR052363">
    <property type="entry name" value="LPS_export_LptC"/>
</dbReference>
<keyword evidence="2" id="KW-0997">Cell inner membrane</keyword>
<proteinExistence type="predicted"/>
<keyword evidence="5 6" id="KW-0472">Membrane</keyword>
<dbReference type="Pfam" id="PF06835">
    <property type="entry name" value="LptC"/>
    <property type="match status" value="1"/>
</dbReference>
<accession>A0A011Q7R8</accession>
<dbReference type="GO" id="GO:0015221">
    <property type="term" value="F:lipopolysaccharide transmembrane transporter activity"/>
    <property type="evidence" value="ECO:0007669"/>
    <property type="project" value="InterPro"/>
</dbReference>
<evidence type="ECO:0000256" key="6">
    <source>
        <dbReference type="SAM" id="Phobius"/>
    </source>
</evidence>
<gene>
    <name evidence="7" type="ORF">AW11_03610</name>
</gene>
<protein>
    <submittedName>
        <fullName evidence="7">Lipopolysaccharide-assembly protein</fullName>
    </submittedName>
</protein>
<name>A0A011Q7R8_ACCRE</name>
<dbReference type="EMBL" id="JEMY01000057">
    <property type="protein sequence ID" value="EXI85287.1"/>
    <property type="molecule type" value="Genomic_DNA"/>
</dbReference>
<evidence type="ECO:0000256" key="3">
    <source>
        <dbReference type="ARBA" id="ARBA00022692"/>
    </source>
</evidence>
<dbReference type="NCBIfam" id="TIGR04409">
    <property type="entry name" value="LptC_YrbK"/>
    <property type="match status" value="1"/>
</dbReference>
<dbReference type="PATRIC" id="fig|1454004.3.peg.3711"/>
<dbReference type="Gene3D" id="2.60.450.10">
    <property type="entry name" value="Lipopolysaccharide (LPS) transport protein A like domain"/>
    <property type="match status" value="1"/>
</dbReference>
<evidence type="ECO:0000313" key="7">
    <source>
        <dbReference type="EMBL" id="EXI85287.1"/>
    </source>
</evidence>
<dbReference type="Proteomes" id="UP000022141">
    <property type="component" value="Unassembled WGS sequence"/>
</dbReference>
<evidence type="ECO:0000256" key="2">
    <source>
        <dbReference type="ARBA" id="ARBA00022519"/>
    </source>
</evidence>
<evidence type="ECO:0000256" key="5">
    <source>
        <dbReference type="ARBA" id="ARBA00023136"/>
    </source>
</evidence>
<dbReference type="GO" id="GO:0005886">
    <property type="term" value="C:plasma membrane"/>
    <property type="evidence" value="ECO:0007669"/>
    <property type="project" value="InterPro"/>
</dbReference>
<reference evidence="7" key="1">
    <citation type="submission" date="2014-02" db="EMBL/GenBank/DDBJ databases">
        <title>Expanding our view of genomic diversity in Candidatus Accumulibacter clades.</title>
        <authorList>
            <person name="Skennerton C.T."/>
            <person name="Barr J.J."/>
            <person name="Slater F.R."/>
            <person name="Bond P.L."/>
            <person name="Tyson G.W."/>
        </authorList>
    </citation>
    <scope>NUCLEOTIDE SEQUENCE [LARGE SCALE GENOMIC DNA]</scope>
</reference>
<evidence type="ECO:0000256" key="4">
    <source>
        <dbReference type="ARBA" id="ARBA00022989"/>
    </source>
</evidence>
<dbReference type="AlphaFoldDB" id="A0A011Q7R8"/>
<organism evidence="7 8">
    <name type="scientific">Accumulibacter regalis</name>
    <dbReference type="NCBI Taxonomy" id="522306"/>
    <lineage>
        <taxon>Bacteria</taxon>
        <taxon>Pseudomonadati</taxon>
        <taxon>Pseudomonadota</taxon>
        <taxon>Betaproteobacteria</taxon>
        <taxon>Candidatus Accumulibacter</taxon>
    </lineage>
</organism>
<keyword evidence="4 6" id="KW-1133">Transmembrane helix</keyword>
<sequence length="198" mass="21966">MRQWSSAALPIGILLILAALTFWLRYVTEFTEKPANGKLRHDPDYIVSGATLRKIGHTGNLEYTLIADEIRHYPDDDTTAMDRPKLVYLNPTRPPVTISAVHGHLGPKGERVDLSEQVEVRRAGSGKNAPLLVETSELTVLTNEEKAFTKSPVLITQGSSWVQGIGMQVDNRLQTYLLESSVTGQFESRSAKKKKAQP</sequence>
<comment type="caution">
    <text evidence="7">The sequence shown here is derived from an EMBL/GenBank/DDBJ whole genome shotgun (WGS) entry which is preliminary data.</text>
</comment>
<dbReference type="PANTHER" id="PTHR37481:SF1">
    <property type="entry name" value="LIPOPOLYSACCHARIDE EXPORT SYSTEM PROTEIN LPTC"/>
    <property type="match status" value="1"/>
</dbReference>
<dbReference type="GO" id="GO:0017089">
    <property type="term" value="F:glycolipid transfer activity"/>
    <property type="evidence" value="ECO:0007669"/>
    <property type="project" value="TreeGrafter"/>
</dbReference>
<dbReference type="STRING" id="1454004.AW11_03610"/>
<keyword evidence="8" id="KW-1185">Reference proteome</keyword>
<evidence type="ECO:0000313" key="8">
    <source>
        <dbReference type="Proteomes" id="UP000022141"/>
    </source>
</evidence>
<dbReference type="eggNOG" id="COG3117">
    <property type="taxonomic scope" value="Bacteria"/>
</dbReference>
<dbReference type="GO" id="GO:0030288">
    <property type="term" value="C:outer membrane-bounded periplasmic space"/>
    <property type="evidence" value="ECO:0007669"/>
    <property type="project" value="TreeGrafter"/>
</dbReference>
<keyword evidence="3 6" id="KW-0812">Transmembrane</keyword>